<proteinExistence type="predicted"/>
<accession>W9L3T4</accession>
<evidence type="ECO:0000313" key="3">
    <source>
        <dbReference type="EMBL" id="EWZ48965.1"/>
    </source>
</evidence>
<organism evidence="3">
    <name type="scientific">Fusarium oxysporum Fo47</name>
    <dbReference type="NCBI Taxonomy" id="660027"/>
    <lineage>
        <taxon>Eukaryota</taxon>
        <taxon>Fungi</taxon>
        <taxon>Dikarya</taxon>
        <taxon>Ascomycota</taxon>
        <taxon>Pezizomycotina</taxon>
        <taxon>Sordariomycetes</taxon>
        <taxon>Hypocreomycetidae</taxon>
        <taxon>Hypocreales</taxon>
        <taxon>Nectriaceae</taxon>
        <taxon>Fusarium</taxon>
        <taxon>Fusarium oxysporum species complex</taxon>
    </lineage>
</organism>
<dbReference type="Pfam" id="PF11951">
    <property type="entry name" value="Fungal_trans_2"/>
    <property type="match status" value="1"/>
</dbReference>
<dbReference type="Proteomes" id="UP000030766">
    <property type="component" value="Unassembled WGS sequence"/>
</dbReference>
<protein>
    <recommendedName>
        <fullName evidence="4">Transcription factor domain-containing protein</fullName>
    </recommendedName>
</protein>
<dbReference type="EMBL" id="JH717897">
    <property type="protein sequence ID" value="EWZ48965.1"/>
    <property type="molecule type" value="Genomic_DNA"/>
</dbReference>
<dbReference type="VEuPathDB" id="FungiDB:FOZG_04429"/>
<reference evidence="3" key="1">
    <citation type="submission" date="2011-06" db="EMBL/GenBank/DDBJ databases">
        <title>The Genome Sequence of Fusarium oxysporum Fo47.</title>
        <authorList>
            <consortium name="The Broad Institute Genome Sequencing Platform"/>
            <person name="Ma L.-J."/>
            <person name="Gale L.R."/>
            <person name="Schwartz D.C."/>
            <person name="Zhou S."/>
            <person name="Corby-Kistler H."/>
            <person name="Young S.K."/>
            <person name="Zeng Q."/>
            <person name="Gargeya S."/>
            <person name="Fitzgerald M."/>
            <person name="Haas B."/>
            <person name="Abouelleil A."/>
            <person name="Alvarado L."/>
            <person name="Arachchi H.M."/>
            <person name="Berlin A."/>
            <person name="Brown A."/>
            <person name="Chapman S.B."/>
            <person name="Chen Z."/>
            <person name="Dunbar C."/>
            <person name="Freedman E."/>
            <person name="Gearin G."/>
            <person name="Gellesch M."/>
            <person name="Goldberg J."/>
            <person name="Griggs A."/>
            <person name="Gujja S."/>
            <person name="Heiman D."/>
            <person name="Howarth C."/>
            <person name="Larson L."/>
            <person name="Lui A."/>
            <person name="MacDonald P.J.P."/>
            <person name="Mehta T."/>
            <person name="Montmayeur A."/>
            <person name="Murphy C."/>
            <person name="Neiman D."/>
            <person name="Pearson M."/>
            <person name="Priest M."/>
            <person name="Roberts A."/>
            <person name="Saif S."/>
            <person name="Shea T."/>
            <person name="Shenoy N."/>
            <person name="Sisk P."/>
            <person name="Stolte C."/>
            <person name="Sykes S."/>
            <person name="Wortman J."/>
            <person name="Nusbaum C."/>
            <person name="Birren B."/>
        </authorList>
    </citation>
    <scope>NUCLEOTIDE SEQUENCE [LARGE SCALE GENOMIC DNA]</scope>
    <source>
        <strain evidence="3">Fo47</strain>
    </source>
</reference>
<evidence type="ECO:0000256" key="1">
    <source>
        <dbReference type="ARBA" id="ARBA00023242"/>
    </source>
</evidence>
<evidence type="ECO:0008006" key="4">
    <source>
        <dbReference type="Google" id="ProtNLM"/>
    </source>
</evidence>
<feature type="compositionally biased region" description="Polar residues" evidence="2">
    <location>
        <begin position="112"/>
        <end position="122"/>
    </location>
</feature>
<feature type="compositionally biased region" description="Polar residues" evidence="2">
    <location>
        <begin position="147"/>
        <end position="158"/>
    </location>
</feature>
<dbReference type="HOGENOM" id="CLU_348519_0_0_1"/>
<feature type="region of interest" description="Disordered" evidence="2">
    <location>
        <begin position="81"/>
        <end position="163"/>
    </location>
</feature>
<keyword evidence="1" id="KW-0539">Nucleus</keyword>
<reference evidence="3" key="2">
    <citation type="submission" date="2012-06" db="EMBL/GenBank/DDBJ databases">
        <title>Annotation of the Genome Sequence of Fusarium oxysporum Fo47.</title>
        <authorList>
            <consortium name="The Broad Institute Genomics Platform"/>
            <person name="Ma L.-J."/>
            <person name="Corby-Kistler H."/>
            <person name="Broz K."/>
            <person name="Gale L.R."/>
            <person name="Jonkers W."/>
            <person name="O'Donnell K."/>
            <person name="Ploetz R."/>
            <person name="Steinberg C."/>
            <person name="Schwartz D.C."/>
            <person name="VanEtten H."/>
            <person name="Zhou S."/>
            <person name="Young S.K."/>
            <person name="Zeng Q."/>
            <person name="Gargeya S."/>
            <person name="Fitzgerald M."/>
            <person name="Abouelleil A."/>
            <person name="Alvarado L."/>
            <person name="Chapman S.B."/>
            <person name="Gainer-Dewar J."/>
            <person name="Goldberg J."/>
            <person name="Griggs A."/>
            <person name="Gujja S."/>
            <person name="Hansen M."/>
            <person name="Howarth C."/>
            <person name="Imamovic A."/>
            <person name="Ireland A."/>
            <person name="Larimer J."/>
            <person name="McCowan C."/>
            <person name="Murphy C."/>
            <person name="Pearson M."/>
            <person name="Poon T.W."/>
            <person name="Priest M."/>
            <person name="Roberts A."/>
            <person name="Saif S."/>
            <person name="Shea T."/>
            <person name="Sykes S."/>
            <person name="Wortman J."/>
            <person name="Nusbaum C."/>
            <person name="Birren B."/>
        </authorList>
    </citation>
    <scope>NUCLEOTIDE SEQUENCE</scope>
    <source>
        <strain evidence="3">Fo47</strain>
    </source>
</reference>
<evidence type="ECO:0000256" key="2">
    <source>
        <dbReference type="SAM" id="MobiDB-lite"/>
    </source>
</evidence>
<name>W9L3T4_FUSOX</name>
<gene>
    <name evidence="3" type="ORF">FOZG_04429</name>
</gene>
<dbReference type="InterPro" id="IPR021858">
    <property type="entry name" value="Fun_TF"/>
</dbReference>
<dbReference type="AlphaFoldDB" id="W9L3T4"/>
<sequence length="805" mass="88751">MSRHGPVPVAAFESGPIPFWSEAFLMVDCPYLHLIEPGWPPLTKLTQSPSDSSLFNFAVENIALCPKCGSRIHTVRRLPLSLDSRSGQPTPPELPHPHIPELPAEVPFGTHSRLSPSRSSPGAKTARLSPGSFDLRSESEPPIPPHTSRQVLTPQPESSLPIPVDPTIANYAPCYVRRPDNDVPLSSDRDFNSSAVQVSPRSHRWSFLTRFKRPKPDAASSILSMGNSGDIRYLSFCFSSDGVSILLWEKNSLVIARLNAQGDSGRLIDLIPILRQGEGGQAIPGSTLFVAEGCGMIAAIVSQGATGKFLVVLDHLGLAERSAVLPLQDMTPLCLAISRCNSFVAVGLAARVLLVRLTEHKVDFDWAVTISIRGPSSFDGMTVASETCNFTADGRYLIVATQMRDKHQSSEDGSIHTALWTCEREAKGPFRLPCCKMPNDDQGLTSIQFHHGLQVAAITGLRSARYPLFLSLDPQQPVTIPAQVTDFRIRCSCMAPPPQDHLMYFLDASNRVCEADLHHRHVELVADITTASSLVSAGKEDNLVVVSLPNQSDASGRRGILSLKVITLLRRSHHIPSSTQLRVVKATGEDATNDAIQQSLFHFYFELQDISLQVSCLHRHHRSRGTLKDERDVETISKSLEQQLQYLWEGRPLFVDVVMDKTSWGAGDSAKLKLVACLCRICYQAELIYHARAYGRSQPTSLPISNARVAIRQGIEQVSQEVALHPAFMWPLFMYAVETTDGAELDWALETLNSISDSWWNSRVLTDLATGVGKEQSKRRERVSIQRISVWKGLGLCLHICKSTI</sequence>